<dbReference type="InterPro" id="IPR056009">
    <property type="entry name" value="DUF7587"/>
</dbReference>
<keyword evidence="3" id="KW-1185">Reference proteome</keyword>
<dbReference type="AlphaFoldDB" id="A0A0F4YWM6"/>
<accession>A0A0F4YWM6</accession>
<organism evidence="2 3">
    <name type="scientific">Rasamsonia emersonii (strain ATCC 16479 / CBS 393.64 / IMI 116815)</name>
    <dbReference type="NCBI Taxonomy" id="1408163"/>
    <lineage>
        <taxon>Eukaryota</taxon>
        <taxon>Fungi</taxon>
        <taxon>Dikarya</taxon>
        <taxon>Ascomycota</taxon>
        <taxon>Pezizomycotina</taxon>
        <taxon>Eurotiomycetes</taxon>
        <taxon>Eurotiomycetidae</taxon>
        <taxon>Eurotiales</taxon>
        <taxon>Trichocomaceae</taxon>
        <taxon>Rasamsonia</taxon>
    </lineage>
</organism>
<protein>
    <recommendedName>
        <fullName evidence="1">DUF7587 domain-containing protein</fullName>
    </recommendedName>
</protein>
<gene>
    <name evidence="2" type="ORF">T310_3453</name>
</gene>
<evidence type="ECO:0000259" key="1">
    <source>
        <dbReference type="Pfam" id="PF24494"/>
    </source>
</evidence>
<dbReference type="OrthoDB" id="5429427at2759"/>
<evidence type="ECO:0000313" key="2">
    <source>
        <dbReference type="EMBL" id="KKA22510.1"/>
    </source>
</evidence>
<dbReference type="RefSeq" id="XP_013329122.1">
    <property type="nucleotide sequence ID" value="XM_013473668.1"/>
</dbReference>
<dbReference type="Proteomes" id="UP000053958">
    <property type="component" value="Unassembled WGS sequence"/>
</dbReference>
<dbReference type="Pfam" id="PF24494">
    <property type="entry name" value="DUF7587"/>
    <property type="match status" value="1"/>
</dbReference>
<comment type="caution">
    <text evidence="2">The sequence shown here is derived from an EMBL/GenBank/DDBJ whole genome shotgun (WGS) entry which is preliminary data.</text>
</comment>
<evidence type="ECO:0000313" key="3">
    <source>
        <dbReference type="Proteomes" id="UP000053958"/>
    </source>
</evidence>
<sequence length="171" mass="20173">MDPVPPLPRYFYRVQTPDSFTYYDTESGFESRGHYLMPLSHWINRGRFERHLDWNDRSSEPTPFISVFDNEKDAQKRVDFYISHGRPWVLLARIDTSSLHADALEIEFADRLVQLPVWRNDGGVIFVSMEAVWRHFGVNPRVGQRSEWFALDSIPAIMIEWTRLVHHLQVA</sequence>
<feature type="domain" description="DUF7587" evidence="1">
    <location>
        <begin position="7"/>
        <end position="159"/>
    </location>
</feature>
<name>A0A0F4YWM6_RASE3</name>
<proteinExistence type="predicted"/>
<dbReference type="EMBL" id="LASV01000139">
    <property type="protein sequence ID" value="KKA22510.1"/>
    <property type="molecule type" value="Genomic_DNA"/>
</dbReference>
<dbReference type="GeneID" id="25315802"/>
<reference evidence="2 3" key="1">
    <citation type="submission" date="2015-04" db="EMBL/GenBank/DDBJ databases">
        <authorList>
            <person name="Heijne W.H."/>
            <person name="Fedorova N.D."/>
            <person name="Nierman W.C."/>
            <person name="Vollebregt A.W."/>
            <person name="Zhao Z."/>
            <person name="Wu L."/>
            <person name="Kumar M."/>
            <person name="Stam H."/>
            <person name="van den Berg M.A."/>
            <person name="Pel H.J."/>
        </authorList>
    </citation>
    <scope>NUCLEOTIDE SEQUENCE [LARGE SCALE GENOMIC DNA]</scope>
    <source>
        <strain evidence="2 3">CBS 393.64</strain>
    </source>
</reference>